<keyword evidence="1" id="KW-0862">Zinc</keyword>
<dbReference type="SUPFAM" id="SSF101152">
    <property type="entry name" value="Mob1/phocein"/>
    <property type="match status" value="1"/>
</dbReference>
<dbReference type="Pfam" id="PF03637">
    <property type="entry name" value="Mob1_phocein"/>
    <property type="match status" value="1"/>
</dbReference>
<organism evidence="4">
    <name type="scientific">Gongylonema pulchrum</name>
    <dbReference type="NCBI Taxonomy" id="637853"/>
    <lineage>
        <taxon>Eukaryota</taxon>
        <taxon>Metazoa</taxon>
        <taxon>Ecdysozoa</taxon>
        <taxon>Nematoda</taxon>
        <taxon>Chromadorea</taxon>
        <taxon>Rhabditida</taxon>
        <taxon>Spirurina</taxon>
        <taxon>Spiruromorpha</taxon>
        <taxon>Spiruroidea</taxon>
        <taxon>Gongylonematidae</taxon>
        <taxon>Gongylonema</taxon>
    </lineage>
</organism>
<sequence length="130" mass="14743">MSHCRRLVRLLWHSCGHLYKNHWEQLSTLNLRSQYSLVVAHMHCIAKMYDLLDNKELSALSHTLQRTRCDEAVVKSKYCEEAALKGMLQVTQFGDGLDAAQQYASFKSGSWGGHATAPAHLMCKPYSQTC</sequence>
<evidence type="ECO:0000313" key="3">
    <source>
        <dbReference type="Proteomes" id="UP000271098"/>
    </source>
</evidence>
<dbReference type="Proteomes" id="UP000271098">
    <property type="component" value="Unassembled WGS sequence"/>
</dbReference>
<reference evidence="2 3" key="2">
    <citation type="submission" date="2018-11" db="EMBL/GenBank/DDBJ databases">
        <authorList>
            <consortium name="Pathogen Informatics"/>
        </authorList>
    </citation>
    <scope>NUCLEOTIDE SEQUENCE [LARGE SCALE GENOMIC DNA]</scope>
</reference>
<evidence type="ECO:0000313" key="4">
    <source>
        <dbReference type="WBParaSite" id="GPUH_0000420001-mRNA-1"/>
    </source>
</evidence>
<protein>
    <submittedName>
        <fullName evidence="4">BRO1 domain-containing protein</fullName>
    </submittedName>
</protein>
<feature type="binding site" evidence="1">
    <location>
        <position position="17"/>
    </location>
    <ligand>
        <name>Zn(2+)</name>
        <dbReference type="ChEBI" id="CHEBI:29105"/>
    </ligand>
</feature>
<feature type="binding site" evidence="1">
    <location>
        <position position="22"/>
    </location>
    <ligand>
        <name>Zn(2+)</name>
        <dbReference type="ChEBI" id="CHEBI:29105"/>
    </ligand>
</feature>
<dbReference type="InterPro" id="IPR005301">
    <property type="entry name" value="MOB_kinase_act_fam"/>
</dbReference>
<gene>
    <name evidence="2" type="ORF">GPUH_LOCUS4196</name>
</gene>
<dbReference type="InterPro" id="IPR036703">
    <property type="entry name" value="MOB_kinase_act_sf"/>
</dbReference>
<name>A0A183D652_9BILA</name>
<dbReference type="OrthoDB" id="8170117at2759"/>
<evidence type="ECO:0000313" key="2">
    <source>
        <dbReference type="EMBL" id="VDK43184.1"/>
    </source>
</evidence>
<accession>A0A183D652</accession>
<dbReference type="WBParaSite" id="GPUH_0000420001-mRNA-1">
    <property type="protein sequence ID" value="GPUH_0000420001-mRNA-1"/>
    <property type="gene ID" value="GPUH_0000420001"/>
</dbReference>
<evidence type="ECO:0000256" key="1">
    <source>
        <dbReference type="PIRSR" id="PIRSR605301-1"/>
    </source>
</evidence>
<keyword evidence="1" id="KW-0479">Metal-binding</keyword>
<dbReference type="Gene3D" id="1.20.140.30">
    <property type="entry name" value="MOB kinase activator"/>
    <property type="match status" value="1"/>
</dbReference>
<proteinExistence type="predicted"/>
<keyword evidence="3" id="KW-1185">Reference proteome</keyword>
<dbReference type="AlphaFoldDB" id="A0A183D652"/>
<reference evidence="4" key="1">
    <citation type="submission" date="2016-06" db="UniProtKB">
        <authorList>
            <consortium name="WormBaseParasite"/>
        </authorList>
    </citation>
    <scope>IDENTIFICATION</scope>
</reference>
<dbReference type="EMBL" id="UYRT01007699">
    <property type="protein sequence ID" value="VDK43184.1"/>
    <property type="molecule type" value="Genomic_DNA"/>
</dbReference>